<accession>A0A379DV69</accession>
<organism evidence="1 2">
    <name type="scientific">Prevotella disiens</name>
    <dbReference type="NCBI Taxonomy" id="28130"/>
    <lineage>
        <taxon>Bacteria</taxon>
        <taxon>Pseudomonadati</taxon>
        <taxon>Bacteroidota</taxon>
        <taxon>Bacteroidia</taxon>
        <taxon>Bacteroidales</taxon>
        <taxon>Prevotellaceae</taxon>
        <taxon>Prevotella</taxon>
    </lineage>
</organism>
<gene>
    <name evidence="1" type="ORF">NCTC11157_00066</name>
</gene>
<dbReference type="EMBL" id="UGTL01000001">
    <property type="protein sequence ID" value="SUB84363.1"/>
    <property type="molecule type" value="Genomic_DNA"/>
</dbReference>
<sequence length="1543" mass="171137">MKNKTNLLISMMRNYLQRMALLLLMLPLCMAVSAVTFVNVTRENSKVTKVDVGEQLSSITLTVTLGANEALNGQAQLRSSTDETALVNNGSGFLSDNVLKQKTENPNVWEITWLNVPVGKYKVYFQQSGGTTHTFLHEVEIVEIPSTDPPVISFKVKDATCNTSPTDTKNGSITVNVEKGVAPFTYKATIHHADNTTEEKTLENTPNRAWIVDGLASGEYIDVTVTDSKGKTVTKKSELVGFGKTTVSIGQTIFIKQTGDCTFDYYLRATIETENQDALDAQTELLAQTLKLRSYADKKYYDVEHVPAYDMPVPHRSGKYYRFYKVASAAKLSSRGQNRIYGLKYSTLCSGERTTRDYYAHVRTLDKMMNFSTSSKGSLNPADCSYQDAKFTIKYDFQGGYNRGNDDDYIFSYYFMDEAHRYAKLFKKNEDGTYPSTPVKADVPMPINEFDTRWSQTIEVAEPGTYKFVYGSDCDQVRIEKEIVVEPIKPEFKDIGDWMSPTINQELGIHGNTAGLAIGLANVSAPLTLTVKRLDDKREFVITDFADDKPYTKHIDFPQNINYDKLRDAYFIADLPAGKYALDLKDNCNNTATYNFEIPESKLQHYKPKRDEGYKDGVYVGVDCNGNNVVKFDFGPEGDNVAYAYKTSTGEQGASSSRKTWASNVDPITPLEKLIDTNYFGAGFAPSLYNGHSYSAGNNIYSAIAKADRYYNSDEFVIRPAEPGDYARKTYKFDFADYADKAAFEVFGAMCNRDGKGTGMVSVGVAKGVNVALPVKYELYKTEDGSTRIGEPLRTYEATSAQDALNVVWKDVEVGKYLVRTIYNGTCEGKKFVQVSPTDIPEPSVETENGFEVKSIINLDITDGMKPLHLYLPVSPYIYNVEWYDITNTPEKKVFDGNDINVTFNEPGVYTYQVRTTFTDRTSCPGSSGGDRIVKFYVTKTDKPNYWVGSTSEDFSTASNWTANKVPTDNEDIVFATEENNNGHAAERDCRLTEGESPLTFWAASLINESGKAMVVPAGSALVVNSGTVGFAHEIKQDGSVDPVRLKIEASDKDVPNGTFIAKYPGAASDKVYAEVQMYVRSRKLAQPTSWTDNLEGSPTKGTTFPVKYTDQFFGIPFKEMSSGMLGGSYIYKYDEAHNAKNQFYQKFVGLKANAPMTAFAGYSIRNASTTPKIKTMKGYLDFNNVTLTLTQKASKVNGATSQKDAVNYWGLGQNLFGNSYTAPISSGALAQAMASTNKVENTAYLYRTGSGKDWGEKFETDDEDGAGSYQAVPLFAASDLAFYVIPSMQGFLLKFLSDEVKPNGDDAVLTLDYNWVVTLDSNSPQLAKRFGAAPSETSGSVKFELTGEHAHETMWLLENANTSDDFDNGWDGFRLGAESMPTAIYSNAKPGMLQVNTTDDLTKANITVKTGKAGNYTLTLTRNRLDQYADLKLVDLKLQQLVPFDGDKLSYMFTAGESETATDRFTLVNTTAKSFADWAMSVSSVENDMEGEVSVYTLSGHMVARFNLPQDKNLMKNSMKRGVYILSVKNGTVTNNRKYIVK</sequence>
<dbReference type="NCBIfam" id="TIGR04183">
    <property type="entry name" value="Por_Secre_tail"/>
    <property type="match status" value="1"/>
</dbReference>
<dbReference type="InterPro" id="IPR026444">
    <property type="entry name" value="Secre_tail"/>
</dbReference>
<name>A0A379DV69_9BACT</name>
<reference evidence="1 2" key="1">
    <citation type="submission" date="2018-06" db="EMBL/GenBank/DDBJ databases">
        <authorList>
            <consortium name="Pathogen Informatics"/>
            <person name="Doyle S."/>
        </authorList>
    </citation>
    <scope>NUCLEOTIDE SEQUENCE [LARGE SCALE GENOMIC DNA]</scope>
    <source>
        <strain evidence="1 2">NCTC11157</strain>
    </source>
</reference>
<dbReference type="Proteomes" id="UP000254072">
    <property type="component" value="Unassembled WGS sequence"/>
</dbReference>
<protein>
    <submittedName>
        <fullName evidence="1">Por secretion system C-terminal sorting domain</fullName>
    </submittedName>
</protein>
<evidence type="ECO:0000313" key="1">
    <source>
        <dbReference type="EMBL" id="SUB84363.1"/>
    </source>
</evidence>
<dbReference type="OrthoDB" id="1117451at2"/>
<proteinExistence type="predicted"/>
<evidence type="ECO:0000313" key="2">
    <source>
        <dbReference type="Proteomes" id="UP000254072"/>
    </source>
</evidence>